<dbReference type="PANTHER" id="PTHR30050:SF4">
    <property type="entry name" value="ATP-BINDING PROTEIN RV3427C IN INSERTION SEQUENCE-RELATED"/>
    <property type="match status" value="1"/>
</dbReference>
<dbReference type="EMBL" id="BARW01007401">
    <property type="protein sequence ID" value="GAI87248.1"/>
    <property type="molecule type" value="Genomic_DNA"/>
</dbReference>
<dbReference type="AlphaFoldDB" id="X1S2Y1"/>
<feature type="domain" description="AAA+ ATPase" evidence="1">
    <location>
        <begin position="65"/>
        <end position="187"/>
    </location>
</feature>
<evidence type="ECO:0000313" key="2">
    <source>
        <dbReference type="EMBL" id="GAI87248.1"/>
    </source>
</evidence>
<dbReference type="GO" id="GO:0006260">
    <property type="term" value="P:DNA replication"/>
    <property type="evidence" value="ECO:0007669"/>
    <property type="project" value="TreeGrafter"/>
</dbReference>
<dbReference type="SMART" id="SM00382">
    <property type="entry name" value="AAA"/>
    <property type="match status" value="1"/>
</dbReference>
<feature type="non-terminal residue" evidence="2">
    <location>
        <position position="343"/>
    </location>
</feature>
<dbReference type="InterPro" id="IPR003593">
    <property type="entry name" value="AAA+_ATPase"/>
</dbReference>
<comment type="caution">
    <text evidence="2">The sequence shown here is derived from an EMBL/GenBank/DDBJ whole genome shotgun (WGS) entry which is preliminary data.</text>
</comment>
<dbReference type="InterPro" id="IPR002611">
    <property type="entry name" value="IstB_ATP-bd"/>
</dbReference>
<gene>
    <name evidence="2" type="ORF">S12H4_15421</name>
</gene>
<dbReference type="GO" id="GO:0005524">
    <property type="term" value="F:ATP binding"/>
    <property type="evidence" value="ECO:0007669"/>
    <property type="project" value="InterPro"/>
</dbReference>
<reference evidence="2" key="1">
    <citation type="journal article" date="2014" name="Front. Microbiol.">
        <title>High frequency of phylogenetically diverse reductive dehalogenase-homologous genes in deep subseafloor sedimentary metagenomes.</title>
        <authorList>
            <person name="Kawai M."/>
            <person name="Futagami T."/>
            <person name="Toyoda A."/>
            <person name="Takaki Y."/>
            <person name="Nishi S."/>
            <person name="Hori S."/>
            <person name="Arai W."/>
            <person name="Tsubouchi T."/>
            <person name="Morono Y."/>
            <person name="Uchiyama I."/>
            <person name="Ito T."/>
            <person name="Fujiyama A."/>
            <person name="Inagaki F."/>
            <person name="Takami H."/>
        </authorList>
    </citation>
    <scope>NUCLEOTIDE SEQUENCE</scope>
    <source>
        <strain evidence="2">Expedition CK06-06</strain>
    </source>
</reference>
<protein>
    <recommendedName>
        <fullName evidence="1">AAA+ ATPase domain-containing protein</fullName>
    </recommendedName>
</protein>
<dbReference type="PANTHER" id="PTHR30050">
    <property type="entry name" value="CHROMOSOMAL REPLICATION INITIATOR PROTEIN DNAA"/>
    <property type="match status" value="1"/>
</dbReference>
<dbReference type="InterPro" id="IPR027417">
    <property type="entry name" value="P-loop_NTPase"/>
</dbReference>
<dbReference type="SUPFAM" id="SSF52540">
    <property type="entry name" value="P-loop containing nucleoside triphosphate hydrolases"/>
    <property type="match status" value="2"/>
</dbReference>
<dbReference type="Gene3D" id="3.40.50.300">
    <property type="entry name" value="P-loop containing nucleotide triphosphate hydrolases"/>
    <property type="match status" value="2"/>
</dbReference>
<evidence type="ECO:0000259" key="1">
    <source>
        <dbReference type="SMART" id="SM00382"/>
    </source>
</evidence>
<accession>X1S2Y1</accession>
<dbReference type="Pfam" id="PF01695">
    <property type="entry name" value="IstB_IS21"/>
    <property type="match status" value="1"/>
</dbReference>
<dbReference type="CDD" id="cd00009">
    <property type="entry name" value="AAA"/>
    <property type="match status" value="1"/>
</dbReference>
<sequence length="343" mass="39092">MVTCHCTLNEKDKERRTRLEQYSNLGSLKRLTFGNLVPQGRSGYPLNQQQFRDAYEAAKTFASEPKGWLVLVGPSGCGKTHLAVAIANERIKKGHSALYKTTPDLLDDLRSTFSPDREMPYDQSFDHVRNAPLLILDDLGTQSSTPWAKEKLDQLLNHRYNQELPTVIATSTPIEQLDERIHSRLTDNTLCQIYILEEKQTYGLDYTWAPGLELQKQMTFENFDWRRVNLMPEQRESLENAYRLALDYSKSPESWLVFQGVTGCGKTHLASAIVNYRYQAGKPAMFVVVPEFLDHLRSTFSPDSKVSYDQLFEVSSAPSAPPDHVSIFAFDVLVWVFLFSVSP</sequence>
<organism evidence="2">
    <name type="scientific">marine sediment metagenome</name>
    <dbReference type="NCBI Taxonomy" id="412755"/>
    <lineage>
        <taxon>unclassified sequences</taxon>
        <taxon>metagenomes</taxon>
        <taxon>ecological metagenomes</taxon>
    </lineage>
</organism>
<name>X1S2Y1_9ZZZZ</name>
<proteinExistence type="predicted"/>